<evidence type="ECO:0000313" key="12">
    <source>
        <dbReference type="Proteomes" id="UP000031488"/>
    </source>
</evidence>
<dbReference type="EC" id="4.6.1.12" evidence="8 9"/>
<feature type="binding site" evidence="8">
    <location>
        <position position="300"/>
    </location>
    <ligand>
        <name>a divalent metal cation</name>
        <dbReference type="ChEBI" id="CHEBI:60240"/>
    </ligand>
</feature>
<dbReference type="EMBL" id="JTJZ01000017">
    <property type="protein sequence ID" value="KHS52998.1"/>
    <property type="molecule type" value="Genomic_DNA"/>
</dbReference>
<dbReference type="InterPro" id="IPR036571">
    <property type="entry name" value="MECDP_synthase_sf"/>
</dbReference>
<name>A0A0B9AUF1_BRELN</name>
<dbReference type="Gene3D" id="3.30.1330.50">
    <property type="entry name" value="2-C-methyl-D-erythritol 2,4-cyclodiphosphate synthase"/>
    <property type="match status" value="1"/>
</dbReference>
<evidence type="ECO:0000256" key="1">
    <source>
        <dbReference type="ARBA" id="ARBA00008480"/>
    </source>
</evidence>
<sequence length="412" mass="42717">MNGRTLLARSLETIISSGAASTIVVAAPEEFLLRARKEIAGVTARMKCAISITAVAGGNDRISSVQTALKLSGDSEYVLVHDAARCLTPPDVFTRVVDALHSDAEAVIPVLPMIDTVRRAISDPAMGVEPNVDPAGAEGVDGADGAEGFDGFESAGSWATVRGDLDRVELRRVQTPQGFRTKVLLRAYEQFASGGTGQVDSAVPTDDAGLVERLGVHVLAVDGDEEALKITYPLDLILAEQLARKRDEGVAMTQTIPRTGTGIDVHAYSADPARELWVAGLLWPGERGLEGHSDSDVAAHACCDALFSAAGLGDLGEHFGVDRPEFDGASGAALLAEAARIVREAGFEIGNISVQVIGNRPKIGTRRAEAQQALSAAAGAPVSVSGTTSDGLGLTGRGEGIAAIATALIHTN</sequence>
<dbReference type="InterPro" id="IPR018294">
    <property type="entry name" value="ISPD_synthase_CS"/>
</dbReference>
<dbReference type="Proteomes" id="UP000031488">
    <property type="component" value="Unassembled WGS sequence"/>
</dbReference>
<evidence type="ECO:0000256" key="5">
    <source>
        <dbReference type="ARBA" id="ARBA00023229"/>
    </source>
</evidence>
<dbReference type="GO" id="GO:0070567">
    <property type="term" value="F:cytidylyltransferase activity"/>
    <property type="evidence" value="ECO:0007669"/>
    <property type="project" value="InterPro"/>
</dbReference>
<dbReference type="GO" id="GO:0008685">
    <property type="term" value="F:2-C-methyl-D-erythritol 2,4-cyclodiphosphate synthase activity"/>
    <property type="evidence" value="ECO:0007669"/>
    <property type="project" value="UniProtKB-UniRule"/>
</dbReference>
<dbReference type="SUPFAM" id="SSF53448">
    <property type="entry name" value="Nucleotide-diphospho-sugar transferases"/>
    <property type="match status" value="1"/>
</dbReference>
<feature type="binding site" evidence="8">
    <location>
        <begin position="314"/>
        <end position="316"/>
    </location>
    <ligand>
        <name>4-CDP-2-C-methyl-D-erythritol 2-phosphate</name>
        <dbReference type="ChEBI" id="CHEBI:57919"/>
    </ligand>
</feature>
<protein>
    <recommendedName>
        <fullName evidence="8 9">2-C-methyl-D-erythritol 2,4-cyclodiphosphate synthase</fullName>
        <shortName evidence="8">MECDP-synthase</shortName>
        <shortName evidence="8">MECPP-synthase</shortName>
        <shortName evidence="8">MECPS</shortName>
        <ecNumber evidence="8 9">4.6.1.12</ecNumber>
    </recommendedName>
</protein>
<evidence type="ECO:0000259" key="10">
    <source>
        <dbReference type="Pfam" id="PF02542"/>
    </source>
</evidence>
<feature type="site" description="Transition state stabilizer" evidence="8">
    <location>
        <position position="292"/>
    </location>
</feature>
<feature type="binding site" evidence="8">
    <location>
        <position position="264"/>
    </location>
    <ligand>
        <name>a divalent metal cation</name>
        <dbReference type="ChEBI" id="CHEBI:60240"/>
    </ligand>
</feature>
<dbReference type="Pfam" id="PF01128">
    <property type="entry name" value="IspD"/>
    <property type="match status" value="2"/>
</dbReference>
<organism evidence="11 12">
    <name type="scientific">Brevibacterium linens</name>
    <dbReference type="NCBI Taxonomy" id="1703"/>
    <lineage>
        <taxon>Bacteria</taxon>
        <taxon>Bacillati</taxon>
        <taxon>Actinomycetota</taxon>
        <taxon>Actinomycetes</taxon>
        <taxon>Micrococcales</taxon>
        <taxon>Brevibacteriaceae</taxon>
        <taxon>Brevibacterium</taxon>
    </lineage>
</organism>
<dbReference type="GO" id="GO:0016114">
    <property type="term" value="P:terpenoid biosynthetic process"/>
    <property type="evidence" value="ECO:0007669"/>
    <property type="project" value="InterPro"/>
</dbReference>
<feature type="binding site" evidence="8">
    <location>
        <begin position="387"/>
        <end position="390"/>
    </location>
    <ligand>
        <name>4-CDP-2-C-methyl-D-erythritol 2-phosphate</name>
        <dbReference type="ChEBI" id="CHEBI:57919"/>
    </ligand>
</feature>
<accession>A0A0B9AUF1</accession>
<evidence type="ECO:0000256" key="3">
    <source>
        <dbReference type="ARBA" id="ARBA00022695"/>
    </source>
</evidence>
<gene>
    <name evidence="8" type="primary">ispF</name>
    <name evidence="11" type="ORF">AE0388_1401</name>
</gene>
<comment type="pathway">
    <text evidence="8">Isoprenoid biosynthesis; isopentenyl diphosphate biosynthesis via DXP pathway; isopentenyl diphosphate from 1-deoxy-D-xylulose 5-phosphate: step 4/6.</text>
</comment>
<dbReference type="UniPathway" id="UPA00056">
    <property type="reaction ID" value="UER00095"/>
</dbReference>
<dbReference type="GO" id="GO:0019288">
    <property type="term" value="P:isopentenyl diphosphate biosynthetic process, methylerythritol 4-phosphate pathway"/>
    <property type="evidence" value="ECO:0007669"/>
    <property type="project" value="UniProtKB-UniRule"/>
</dbReference>
<comment type="caution">
    <text evidence="8">Lacks conserved residue(s) required for the propagation of feature annotation.</text>
</comment>
<proteinExistence type="inferred from homology"/>
<feature type="site" description="Transition state stabilizer" evidence="8">
    <location>
        <position position="388"/>
    </location>
</feature>
<evidence type="ECO:0000313" key="11">
    <source>
        <dbReference type="EMBL" id="KHS52998.1"/>
    </source>
</evidence>
<keyword evidence="7" id="KW-0511">Multifunctional enzyme</keyword>
<evidence type="ECO:0000256" key="7">
    <source>
        <dbReference type="ARBA" id="ARBA00023268"/>
    </source>
</evidence>
<evidence type="ECO:0000256" key="9">
    <source>
        <dbReference type="RuleBase" id="RU004395"/>
    </source>
</evidence>
<dbReference type="InterPro" id="IPR034683">
    <property type="entry name" value="IspD/TarI"/>
</dbReference>
<feature type="binding site" evidence="8">
    <location>
        <begin position="292"/>
        <end position="293"/>
    </location>
    <ligand>
        <name>4-CDP-2-C-methyl-D-erythritol 2-phosphate</name>
        <dbReference type="ChEBI" id="CHEBI:57919"/>
    </ligand>
</feature>
<comment type="cofactor">
    <cofactor evidence="8">
        <name>a divalent metal cation</name>
        <dbReference type="ChEBI" id="CHEBI:60240"/>
    </cofactor>
    <text evidence="8">Binds 1 divalent metal cation per subunit.</text>
</comment>
<comment type="similarity">
    <text evidence="1 8 9">Belongs to the IspF family.</text>
</comment>
<keyword evidence="2 11" id="KW-0808">Transferase</keyword>
<comment type="catalytic activity">
    <reaction evidence="8 9">
        <text>4-CDP-2-C-methyl-D-erythritol 2-phosphate = 2-C-methyl-D-erythritol 2,4-cyclic diphosphate + CMP</text>
        <dbReference type="Rhea" id="RHEA:23864"/>
        <dbReference type="ChEBI" id="CHEBI:57919"/>
        <dbReference type="ChEBI" id="CHEBI:58483"/>
        <dbReference type="ChEBI" id="CHEBI:60377"/>
        <dbReference type="EC" id="4.6.1.12"/>
    </reaction>
</comment>
<dbReference type="InterPro" id="IPR003526">
    <property type="entry name" value="MECDP_synthase"/>
</dbReference>
<evidence type="ECO:0000256" key="8">
    <source>
        <dbReference type="HAMAP-Rule" id="MF_00107"/>
    </source>
</evidence>
<dbReference type="AlphaFoldDB" id="A0A0B9AUF1"/>
<feature type="domain" description="2-C-methyl-D-erythritol 2,4-cyclodiphosphate synthase" evidence="10">
    <location>
        <begin position="258"/>
        <end position="409"/>
    </location>
</feature>
<dbReference type="SUPFAM" id="SSF69765">
    <property type="entry name" value="IpsF-like"/>
    <property type="match status" value="1"/>
</dbReference>
<dbReference type="PANTHER" id="PTHR43181">
    <property type="entry name" value="2-C-METHYL-D-ERYTHRITOL 2,4-CYCLODIPHOSPHATE SYNTHASE, CHLOROPLASTIC"/>
    <property type="match status" value="1"/>
</dbReference>
<keyword evidence="4 8" id="KW-0479">Metal-binding</keyword>
<dbReference type="PATRIC" id="fig|1703.6.peg.1291"/>
<dbReference type="HAMAP" id="MF_00107">
    <property type="entry name" value="IspF"/>
    <property type="match status" value="1"/>
</dbReference>
<dbReference type="PANTHER" id="PTHR43181:SF1">
    <property type="entry name" value="2-C-METHYL-D-ERYTHRITOL 2,4-CYCLODIPHOSPHATE SYNTHASE, CHLOROPLASTIC"/>
    <property type="match status" value="1"/>
</dbReference>
<evidence type="ECO:0000256" key="6">
    <source>
        <dbReference type="ARBA" id="ARBA00023239"/>
    </source>
</evidence>
<keyword evidence="6 8" id="KW-0456">Lyase</keyword>
<feature type="binding site" evidence="8">
    <location>
        <begin position="264"/>
        <end position="266"/>
    </location>
    <ligand>
        <name>4-CDP-2-C-methyl-D-erythritol 2-phosphate</name>
        <dbReference type="ChEBI" id="CHEBI:57919"/>
    </ligand>
</feature>
<dbReference type="Gene3D" id="3.90.550.10">
    <property type="entry name" value="Spore Coat Polysaccharide Biosynthesis Protein SpsA, Chain A"/>
    <property type="match status" value="1"/>
</dbReference>
<dbReference type="InterPro" id="IPR029044">
    <property type="entry name" value="Nucleotide-diphossugar_trans"/>
</dbReference>
<dbReference type="NCBIfam" id="TIGR00151">
    <property type="entry name" value="ispF"/>
    <property type="match status" value="1"/>
</dbReference>
<keyword evidence="3 11" id="KW-0548">Nucleotidyltransferase</keyword>
<feature type="binding site" evidence="8">
    <location>
        <position position="266"/>
    </location>
    <ligand>
        <name>a divalent metal cation</name>
        <dbReference type="ChEBI" id="CHEBI:60240"/>
    </ligand>
</feature>
<reference evidence="11 12" key="1">
    <citation type="submission" date="2014-11" db="EMBL/GenBank/DDBJ databases">
        <title>Draft Genome Sequence of Brevibacterium linens AE038-8.</title>
        <authorList>
            <person name="Maizel D."/>
            <person name="Utturkar S.M."/>
            <person name="Brown S.D."/>
            <person name="Ferrero M."/>
            <person name="Rosen B.P."/>
        </authorList>
    </citation>
    <scope>NUCLEOTIDE SEQUENCE [LARGE SCALE GENOMIC DNA]</scope>
    <source>
        <strain evidence="11 12">AE038-8</strain>
    </source>
</reference>
<dbReference type="PROSITE" id="PS01295">
    <property type="entry name" value="ISPD"/>
    <property type="match status" value="1"/>
</dbReference>
<dbReference type="GO" id="GO:0046872">
    <property type="term" value="F:metal ion binding"/>
    <property type="evidence" value="ECO:0007669"/>
    <property type="project" value="UniProtKB-KW"/>
</dbReference>
<keyword evidence="12" id="KW-1185">Reference proteome</keyword>
<comment type="caution">
    <text evidence="11">The sequence shown here is derived from an EMBL/GenBank/DDBJ whole genome shotgun (WGS) entry which is preliminary data.</text>
</comment>
<comment type="subunit">
    <text evidence="8">Homotrimer.</text>
</comment>
<feature type="binding site" evidence="8">
    <location>
        <position position="397"/>
    </location>
    <ligand>
        <name>4-CDP-2-C-methyl-D-erythritol 2-phosphate</name>
        <dbReference type="ChEBI" id="CHEBI:57919"/>
    </ligand>
</feature>
<dbReference type="STRING" id="1703.BLSMQ_3284"/>
<evidence type="ECO:0000256" key="2">
    <source>
        <dbReference type="ARBA" id="ARBA00022679"/>
    </source>
</evidence>
<dbReference type="FunFam" id="3.30.1330.50:FF:000003">
    <property type="entry name" value="2-C-methyl-D-erythritol 2,4-cyclodiphosphate synthase"/>
    <property type="match status" value="1"/>
</dbReference>
<dbReference type="Pfam" id="PF02542">
    <property type="entry name" value="YgbB"/>
    <property type="match status" value="1"/>
</dbReference>
<dbReference type="CDD" id="cd00554">
    <property type="entry name" value="MECDP_synthase"/>
    <property type="match status" value="1"/>
</dbReference>
<keyword evidence="5 8" id="KW-0414">Isoprene biosynthesis</keyword>
<comment type="function">
    <text evidence="8">Involved in the biosynthesis of isopentenyl diphosphate (IPP) and dimethylallyl diphosphate (DMAPP), two major building blocks of isoprenoid compounds. Catalyzes the conversion of 4-diphosphocytidyl-2-C-methyl-D-erythritol 2-phosphate (CDP-ME2P) to 2-C-methyl-D-erythritol 2,4-cyclodiphosphate (ME-CPP) with a corresponding release of cytidine 5-monophosphate (CMP).</text>
</comment>
<evidence type="ECO:0000256" key="4">
    <source>
        <dbReference type="ARBA" id="ARBA00022723"/>
    </source>
</evidence>